<comment type="similarity">
    <text evidence="2">Belongs to the Spartan family.</text>
</comment>
<keyword evidence="10" id="KW-0482">Metalloprotease</keyword>
<dbReference type="GO" id="GO:0005694">
    <property type="term" value="C:chromosome"/>
    <property type="evidence" value="ECO:0007669"/>
    <property type="project" value="UniProtKB-SubCell"/>
</dbReference>
<dbReference type="InterPro" id="IPR006640">
    <property type="entry name" value="SprT-like_domain"/>
</dbReference>
<name>A0A8C4NB54_EPTBU</name>
<dbReference type="PANTHER" id="PTHR21220:SF0">
    <property type="entry name" value="DNA-DEPENDENT METALLOPROTEASE SPRTN"/>
    <property type="match status" value="1"/>
</dbReference>
<evidence type="ECO:0000313" key="17">
    <source>
        <dbReference type="Ensembl" id="ENSEBUP00000005004.1"/>
    </source>
</evidence>
<evidence type="ECO:0000256" key="9">
    <source>
        <dbReference type="ARBA" id="ARBA00022833"/>
    </source>
</evidence>
<dbReference type="Gene3D" id="3.30.160.60">
    <property type="entry name" value="Classic Zinc Finger"/>
    <property type="match status" value="1"/>
</dbReference>
<feature type="domain" description="UBZ4-type" evidence="16">
    <location>
        <begin position="479"/>
        <end position="506"/>
    </location>
</feature>
<keyword evidence="5" id="KW-0479">Metal-binding</keyword>
<evidence type="ECO:0000259" key="16">
    <source>
        <dbReference type="PROSITE" id="PS51908"/>
    </source>
</evidence>
<evidence type="ECO:0000256" key="8">
    <source>
        <dbReference type="ARBA" id="ARBA00022801"/>
    </source>
</evidence>
<dbReference type="GO" id="GO:0008270">
    <property type="term" value="F:zinc ion binding"/>
    <property type="evidence" value="ECO:0007669"/>
    <property type="project" value="UniProtKB-KW"/>
</dbReference>
<evidence type="ECO:0000313" key="18">
    <source>
        <dbReference type="Proteomes" id="UP000694388"/>
    </source>
</evidence>
<dbReference type="SMART" id="SM00734">
    <property type="entry name" value="ZnF_Rad18"/>
    <property type="match status" value="1"/>
</dbReference>
<evidence type="ECO:0000256" key="10">
    <source>
        <dbReference type="ARBA" id="ARBA00023049"/>
    </source>
</evidence>
<evidence type="ECO:0000256" key="11">
    <source>
        <dbReference type="ARBA" id="ARBA00023204"/>
    </source>
</evidence>
<protein>
    <recommendedName>
        <fullName evidence="12">DNA-dependent metalloprotease SPRTN</fullName>
    </recommendedName>
    <alternativeName>
        <fullName evidence="13">Protein with SprT-like domain at the N terminus</fullName>
    </alternativeName>
</protein>
<evidence type="ECO:0000256" key="14">
    <source>
        <dbReference type="PROSITE-ProRule" id="PRU01256"/>
    </source>
</evidence>
<evidence type="ECO:0000256" key="5">
    <source>
        <dbReference type="ARBA" id="ARBA00022723"/>
    </source>
</evidence>
<dbReference type="GO" id="GO:0006508">
    <property type="term" value="P:proteolysis"/>
    <property type="evidence" value="ECO:0007669"/>
    <property type="project" value="UniProtKB-KW"/>
</dbReference>
<keyword evidence="8" id="KW-0378">Hydrolase</keyword>
<evidence type="ECO:0000256" key="12">
    <source>
        <dbReference type="ARBA" id="ARBA00023885"/>
    </source>
</evidence>
<keyword evidence="7 14" id="KW-0863">Zinc-finger</keyword>
<dbReference type="SMART" id="SM00731">
    <property type="entry name" value="SprT"/>
    <property type="match status" value="1"/>
</dbReference>
<dbReference type="GO" id="GO:0003697">
    <property type="term" value="F:single-stranded DNA binding"/>
    <property type="evidence" value="ECO:0007669"/>
    <property type="project" value="InterPro"/>
</dbReference>
<dbReference type="GO" id="GO:0006281">
    <property type="term" value="P:DNA repair"/>
    <property type="evidence" value="ECO:0007669"/>
    <property type="project" value="UniProtKB-KW"/>
</dbReference>
<feature type="region of interest" description="Disordered" evidence="15">
    <location>
        <begin position="427"/>
        <end position="470"/>
    </location>
</feature>
<reference evidence="17" key="2">
    <citation type="submission" date="2025-09" db="UniProtKB">
        <authorList>
            <consortium name="Ensembl"/>
        </authorList>
    </citation>
    <scope>IDENTIFICATION</scope>
</reference>
<dbReference type="Pfam" id="PF10263">
    <property type="entry name" value="SprT-like"/>
    <property type="match status" value="1"/>
</dbReference>
<dbReference type="Proteomes" id="UP000694388">
    <property type="component" value="Unplaced"/>
</dbReference>
<dbReference type="PANTHER" id="PTHR21220">
    <property type="entry name" value="DNA-DEPENDENT METALLOPROTEASE SPRTN"/>
    <property type="match status" value="1"/>
</dbReference>
<accession>A0A8C4NB54</accession>
<evidence type="ECO:0000256" key="3">
    <source>
        <dbReference type="ARBA" id="ARBA00022454"/>
    </source>
</evidence>
<keyword evidence="11 14" id="KW-0234">DNA repair</keyword>
<evidence type="ECO:0000256" key="6">
    <source>
        <dbReference type="ARBA" id="ARBA00022763"/>
    </source>
</evidence>
<dbReference type="InterPro" id="IPR006642">
    <property type="entry name" value="Rad18_UBZ4"/>
</dbReference>
<evidence type="ECO:0000256" key="2">
    <source>
        <dbReference type="ARBA" id="ARBA00010724"/>
    </source>
</evidence>
<evidence type="ECO:0000256" key="15">
    <source>
        <dbReference type="SAM" id="MobiDB-lite"/>
    </source>
</evidence>
<evidence type="ECO:0000256" key="4">
    <source>
        <dbReference type="ARBA" id="ARBA00022670"/>
    </source>
</evidence>
<feature type="compositionally biased region" description="Polar residues" evidence="15">
    <location>
        <begin position="455"/>
        <end position="465"/>
    </location>
</feature>
<keyword evidence="4" id="KW-0645">Protease</keyword>
<keyword evidence="9" id="KW-0862">Zinc</keyword>
<evidence type="ECO:0000256" key="1">
    <source>
        <dbReference type="ARBA" id="ARBA00004286"/>
    </source>
</evidence>
<dbReference type="Ensembl" id="ENSEBUT00000005442.1">
    <property type="protein sequence ID" value="ENSEBUP00000005004.1"/>
    <property type="gene ID" value="ENSEBUG00000003453.1"/>
</dbReference>
<dbReference type="PROSITE" id="PS51908">
    <property type="entry name" value="ZF_UBZ4"/>
    <property type="match status" value="1"/>
</dbReference>
<organism evidence="17 18">
    <name type="scientific">Eptatretus burgeri</name>
    <name type="common">Inshore hagfish</name>
    <dbReference type="NCBI Taxonomy" id="7764"/>
    <lineage>
        <taxon>Eukaryota</taxon>
        <taxon>Metazoa</taxon>
        <taxon>Chordata</taxon>
        <taxon>Craniata</taxon>
        <taxon>Vertebrata</taxon>
        <taxon>Cyclostomata</taxon>
        <taxon>Myxini</taxon>
        <taxon>Myxiniformes</taxon>
        <taxon>Myxinidae</taxon>
        <taxon>Eptatretinae</taxon>
        <taxon>Eptatretus</taxon>
    </lineage>
</organism>
<reference evidence="17" key="1">
    <citation type="submission" date="2025-08" db="UniProtKB">
        <authorList>
            <consortium name="Ensembl"/>
        </authorList>
    </citation>
    <scope>IDENTIFICATION</scope>
</reference>
<evidence type="ECO:0000256" key="13">
    <source>
        <dbReference type="ARBA" id="ARBA00030396"/>
    </source>
</evidence>
<feature type="compositionally biased region" description="Basic and acidic residues" evidence="15">
    <location>
        <begin position="435"/>
        <end position="454"/>
    </location>
</feature>
<evidence type="ECO:0000256" key="7">
    <source>
        <dbReference type="ARBA" id="ARBA00022771"/>
    </source>
</evidence>
<keyword evidence="18" id="KW-1185">Reference proteome</keyword>
<dbReference type="GeneTree" id="ENSGT00390000003585"/>
<comment type="subcellular location">
    <subcellularLocation>
        <location evidence="1">Chromosome</location>
    </subcellularLocation>
</comment>
<proteinExistence type="inferred from homology"/>
<keyword evidence="6 14" id="KW-0227">DNA damage</keyword>
<dbReference type="GO" id="GO:0004222">
    <property type="term" value="F:metalloendopeptidase activity"/>
    <property type="evidence" value="ECO:0007669"/>
    <property type="project" value="InterPro"/>
</dbReference>
<dbReference type="GO" id="GO:0005634">
    <property type="term" value="C:nucleus"/>
    <property type="evidence" value="ECO:0007669"/>
    <property type="project" value="TreeGrafter"/>
</dbReference>
<dbReference type="AlphaFoldDB" id="A0A8C4NB54"/>
<dbReference type="GO" id="GO:0031593">
    <property type="term" value="F:polyubiquitin modification-dependent protein binding"/>
    <property type="evidence" value="ECO:0007669"/>
    <property type="project" value="TreeGrafter"/>
</dbReference>
<keyword evidence="3" id="KW-0158">Chromosome</keyword>
<dbReference type="InterPro" id="IPR044245">
    <property type="entry name" value="Spartan"/>
</dbReference>
<sequence length="522" mass="57185">MHGGTLASYIVKNIALDKSDDSNAREAILRHAGRSASLIDASWEMADPNPDVRALFMQFNDLYFWGKLAGVEVKWSTRMTLCAGLCCYEGRGGLCCIKLSEPLLKLRPRKDLVETLLHEMIHALLFVTQNNRDRDGHGPEFCSHMHRINSRSGTNITVGCGTSTSMQSLVSSSHVQSNALCRARAMSNKEGDKKISGLNTMYMGISKMRPHPPTPTGSTYADIRTFIPFFGKGHTLGGSLQHTAPLDETPSIQGGGNLLENANDIQSLISSWKDSASAKVWRDEPIVNKTLIATSAQHTIDKDRSSKTVSPYSDNSKTWHNKWSVSNTRVFQSRDGSPVKCGAIGPRKNRTGIVQKQQNVENNVKMPSATLPSFFVTRKEVECSGNLHLGSAAQTAVLNSSKGFDFKGQKMKPVLQMVNEVLPVKRPCSPFSRSGGDERSGHAVEPGKRARRSSESSTWPQTSDAQSEEGAMLPQVGVTVHCPACQNPMLESQINEHLDTCLCKLKKAKERPAQPDTSSMSE</sequence>